<sequence>MRAGTICSGISGTKLLILGAILVWFFLFVLITYGVFRNDSTVDFSKQAENQRIDQILEQITLLNTELKDLKRQNEELKKLTEHQNEILNRQDRGESGKFQQKAEAELENVRKKAKEVLEKFEAQKEERKPEMVKVQPGEQGKKVWQLYSTQHEVARRSLDNSIRELYFYTLNQLEKHKDKEPVNAFYNHTLNQMLSLLAESSNFGSTVDNSGEWHQQALQNLSSFIQNRIKILQNPEDCAKARILLCDLNKGCGFGCQLHHVAYCLIVAAGTNRTMVFEKDGTDWRYSQKGWTSVFLPVTSCSHSAAVPANTNVQSWAGVEQTDRVVRLPIVDGLSHHPEHLPLSFPKQISEFLLAHHSNPPVYFIAHFIWYLMRNNEHMEKVLKEAEQKIPFGEGPIVGLQIRRTDKIGTEASFHSVPEYMKWAEHWFRIQEYRNNGTAIKRRVFIATDDPNAVKEAKEGYPNYEVFADTGIAQTAQVNSRYTDASLYGVITDIQMLSKCDYLVCRVGFELMQVLKGDAGDLFHSLDDIYYYGGQLAHDEIAVEAYKAEKPDEIDLEVGDSVGIAGNHWDGFSKGQNRRTGKTGLYPSYKTREKWRIVNFGIFSSWNS</sequence>
<dbReference type="FunFam" id="2.30.30.40:FF:000070">
    <property type="entry name" value="Alpha-(1,6)-fucosyltransferase"/>
    <property type="match status" value="1"/>
</dbReference>
<evidence type="ECO:0000256" key="4">
    <source>
        <dbReference type="PROSITE-ProRule" id="PRU00192"/>
    </source>
</evidence>
<dbReference type="SMART" id="SM00326">
    <property type="entry name" value="SH3"/>
    <property type="match status" value="1"/>
</dbReference>
<dbReference type="Pfam" id="PF14604">
    <property type="entry name" value="SH3_9"/>
    <property type="match status" value="1"/>
</dbReference>
<feature type="transmembrane region" description="Helical" evidence="7">
    <location>
        <begin position="15"/>
        <end position="36"/>
    </location>
</feature>
<feature type="domain" description="GT23" evidence="9">
    <location>
        <begin position="241"/>
        <end position="527"/>
    </location>
</feature>
<dbReference type="PANTHER" id="PTHR13132:SF29">
    <property type="entry name" value="ALPHA-(1,6)-FUCOSYLTRANSFERASE"/>
    <property type="match status" value="1"/>
</dbReference>
<evidence type="ECO:0000256" key="1">
    <source>
        <dbReference type="ARBA" id="ARBA00022443"/>
    </source>
</evidence>
<dbReference type="PROSITE" id="PS51659">
    <property type="entry name" value="GT23"/>
    <property type="match status" value="1"/>
</dbReference>
<organism evidence="10 11">
    <name type="scientific">Acrobeloides nanus</name>
    <dbReference type="NCBI Taxonomy" id="290746"/>
    <lineage>
        <taxon>Eukaryota</taxon>
        <taxon>Metazoa</taxon>
        <taxon>Ecdysozoa</taxon>
        <taxon>Nematoda</taxon>
        <taxon>Chromadorea</taxon>
        <taxon>Rhabditida</taxon>
        <taxon>Tylenchina</taxon>
        <taxon>Cephalobomorpha</taxon>
        <taxon>Cephaloboidea</taxon>
        <taxon>Cephalobidae</taxon>
        <taxon>Acrobeloides</taxon>
    </lineage>
</organism>
<keyword evidence="7" id="KW-0812">Transmembrane</keyword>
<dbReference type="Proteomes" id="UP000887540">
    <property type="component" value="Unplaced"/>
</dbReference>
<proteinExistence type="inferred from homology"/>
<dbReference type="PROSITE" id="PS50002">
    <property type="entry name" value="SH3"/>
    <property type="match status" value="1"/>
</dbReference>
<reference evidence="11" key="1">
    <citation type="submission" date="2022-11" db="UniProtKB">
        <authorList>
            <consortium name="WormBaseParasite"/>
        </authorList>
    </citation>
    <scope>IDENTIFICATION</scope>
</reference>
<feature type="coiled-coil region" evidence="6">
    <location>
        <begin position="46"/>
        <end position="127"/>
    </location>
</feature>
<dbReference type="Gene3D" id="3.40.50.11350">
    <property type="match status" value="1"/>
</dbReference>
<dbReference type="InterPro" id="IPR027350">
    <property type="entry name" value="GT23_dom"/>
</dbReference>
<dbReference type="InterPro" id="IPR045573">
    <property type="entry name" value="Fut8_N_cat"/>
</dbReference>
<keyword evidence="3 5" id="KW-0808">Transferase</keyword>
<evidence type="ECO:0000313" key="10">
    <source>
        <dbReference type="Proteomes" id="UP000887540"/>
    </source>
</evidence>
<dbReference type="CDD" id="cd11300">
    <property type="entry name" value="Fut8_like"/>
    <property type="match status" value="1"/>
</dbReference>
<keyword evidence="2 5" id="KW-0328">Glycosyltransferase</keyword>
<feature type="region of interest" description="Important for donor substrate binding" evidence="5">
    <location>
        <begin position="404"/>
        <end position="405"/>
    </location>
</feature>
<dbReference type="InterPro" id="IPR036028">
    <property type="entry name" value="SH3-like_dom_sf"/>
</dbReference>
<dbReference type="Gene3D" id="2.30.30.40">
    <property type="entry name" value="SH3 Domains"/>
    <property type="match status" value="1"/>
</dbReference>
<comment type="similarity">
    <text evidence="5">Belongs to the glycosyltransferase 23 family.</text>
</comment>
<keyword evidence="7" id="KW-0472">Membrane</keyword>
<keyword evidence="7" id="KW-1133">Transmembrane helix</keyword>
<evidence type="ECO:0000256" key="2">
    <source>
        <dbReference type="ARBA" id="ARBA00022676"/>
    </source>
</evidence>
<keyword evidence="1 4" id="KW-0728">SH3 domain</keyword>
<dbReference type="WBParaSite" id="ACRNAN_scaffold1336.g20088.t1">
    <property type="protein sequence ID" value="ACRNAN_scaffold1336.g20088.t1"/>
    <property type="gene ID" value="ACRNAN_scaffold1336.g20088"/>
</dbReference>
<feature type="domain" description="SH3" evidence="8">
    <location>
        <begin position="536"/>
        <end position="597"/>
    </location>
</feature>
<evidence type="ECO:0000259" key="9">
    <source>
        <dbReference type="PROSITE" id="PS51659"/>
    </source>
</evidence>
<dbReference type="Pfam" id="PF19745">
    <property type="entry name" value="FUT8_N_cat"/>
    <property type="match status" value="1"/>
</dbReference>
<dbReference type="GO" id="GO:0046921">
    <property type="term" value="F:alpha-(1-&gt;6)-fucosyltransferase activity"/>
    <property type="evidence" value="ECO:0007669"/>
    <property type="project" value="TreeGrafter"/>
</dbReference>
<evidence type="ECO:0000256" key="6">
    <source>
        <dbReference type="SAM" id="Coils"/>
    </source>
</evidence>
<evidence type="ECO:0000313" key="11">
    <source>
        <dbReference type="WBParaSite" id="ACRNAN_scaffold1336.g20088.t1"/>
    </source>
</evidence>
<protein>
    <submittedName>
        <fullName evidence="11">Alpha-(1,6)-fucosyltransferase</fullName>
    </submittedName>
</protein>
<dbReference type="SUPFAM" id="SSF50044">
    <property type="entry name" value="SH3-domain"/>
    <property type="match status" value="1"/>
</dbReference>
<dbReference type="InterPro" id="IPR001452">
    <property type="entry name" value="SH3_domain"/>
</dbReference>
<dbReference type="AlphaFoldDB" id="A0A914CSN3"/>
<evidence type="ECO:0000256" key="5">
    <source>
        <dbReference type="PROSITE-ProRule" id="PRU00992"/>
    </source>
</evidence>
<evidence type="ECO:0000259" key="8">
    <source>
        <dbReference type="PROSITE" id="PS50002"/>
    </source>
</evidence>
<evidence type="ECO:0000256" key="3">
    <source>
        <dbReference type="ARBA" id="ARBA00022679"/>
    </source>
</evidence>
<dbReference type="PANTHER" id="PTHR13132">
    <property type="entry name" value="ALPHA- 1,6 -FUCOSYLTRANSFERASE"/>
    <property type="match status" value="1"/>
</dbReference>
<keyword evidence="6" id="KW-0175">Coiled coil</keyword>
<name>A0A914CSN3_9BILA</name>
<dbReference type="GO" id="GO:0006487">
    <property type="term" value="P:protein N-linked glycosylation"/>
    <property type="evidence" value="ECO:0007669"/>
    <property type="project" value="TreeGrafter"/>
</dbReference>
<dbReference type="InterPro" id="IPR035653">
    <property type="entry name" value="Fut8_SH3"/>
</dbReference>
<keyword evidence="10" id="KW-1185">Reference proteome</keyword>
<evidence type="ECO:0000256" key="7">
    <source>
        <dbReference type="SAM" id="Phobius"/>
    </source>
</evidence>
<accession>A0A914CSN3</accession>
<dbReference type="CDD" id="cd11792">
    <property type="entry name" value="SH3_Fut8"/>
    <property type="match status" value="1"/>
</dbReference>